<reference evidence="3 4" key="1">
    <citation type="journal article" date="2018" name="PLoS Pathog.">
        <title>Evolution of structural diversity of trichothecenes, a family of toxins produced by plant pathogenic and entomopathogenic fungi.</title>
        <authorList>
            <person name="Proctor R.H."/>
            <person name="McCormick S.P."/>
            <person name="Kim H.S."/>
            <person name="Cardoza R.E."/>
            <person name="Stanley A.M."/>
            <person name="Lindo L."/>
            <person name="Kelly A."/>
            <person name="Brown D.W."/>
            <person name="Lee T."/>
            <person name="Vaughan M.M."/>
            <person name="Alexander N.J."/>
            <person name="Busman M."/>
            <person name="Gutierrez S."/>
        </authorList>
    </citation>
    <scope>NUCLEOTIDE SEQUENCE [LARGE SCALE GENOMIC DNA]</scope>
    <source>
        <strain evidence="3 4">NRRL 20695</strain>
    </source>
</reference>
<name>A0A395SLZ3_9HYPO</name>
<dbReference type="InterPro" id="IPR015942">
    <property type="entry name" value="Asp/Glu/hydantoin_racemase"/>
</dbReference>
<dbReference type="PANTHER" id="PTHR21198">
    <property type="entry name" value="GLUTAMATE RACEMASE"/>
    <property type="match status" value="1"/>
</dbReference>
<evidence type="ECO:0000256" key="1">
    <source>
        <dbReference type="ARBA" id="ARBA00007847"/>
    </source>
</evidence>
<evidence type="ECO:0000256" key="2">
    <source>
        <dbReference type="ARBA" id="ARBA00023235"/>
    </source>
</evidence>
<sequence length="232" mass="25927">MRVLGLLGGTTYHATLIYYKEINDHVQKTLGGGHSSKLVLHSFDYAELVSIFQAGDYDEVSRQLCTAAKNLKSIGAEAIVLCVNTNHRWAEDIENATGLPLLHIIDFTGDAIIKAGLKKIALLGTKIVMEQDFLKKRLENKHGIQVLVPESDDTKCRMNDIIFQELSMDNVTKESKQFYLDAVRELFERGAEGVILGCTELQMILKPGDVEIPLFDTVELHAKGVARWQLEN</sequence>
<keyword evidence="2" id="KW-0413">Isomerase</keyword>
<comment type="similarity">
    <text evidence="1">Belongs to the aspartate/glutamate racemases family.</text>
</comment>
<dbReference type="GO" id="GO:0047661">
    <property type="term" value="F:amino-acid racemase activity"/>
    <property type="evidence" value="ECO:0007669"/>
    <property type="project" value="InterPro"/>
</dbReference>
<dbReference type="SUPFAM" id="SSF53681">
    <property type="entry name" value="Aspartate/glutamate racemase"/>
    <property type="match status" value="2"/>
</dbReference>
<gene>
    <name evidence="3" type="ORF">FLONG3_6443</name>
</gene>
<dbReference type="NCBIfam" id="TIGR00035">
    <property type="entry name" value="asp_race"/>
    <property type="match status" value="1"/>
</dbReference>
<dbReference type="Gene3D" id="3.40.50.1860">
    <property type="match status" value="2"/>
</dbReference>
<dbReference type="InterPro" id="IPR001920">
    <property type="entry name" value="Asp/Glu_race"/>
</dbReference>
<dbReference type="STRING" id="694270.A0A395SLZ3"/>
<dbReference type="OrthoDB" id="187836at2759"/>
<organism evidence="3 4">
    <name type="scientific">Fusarium longipes</name>
    <dbReference type="NCBI Taxonomy" id="694270"/>
    <lineage>
        <taxon>Eukaryota</taxon>
        <taxon>Fungi</taxon>
        <taxon>Dikarya</taxon>
        <taxon>Ascomycota</taxon>
        <taxon>Pezizomycotina</taxon>
        <taxon>Sordariomycetes</taxon>
        <taxon>Hypocreomycetidae</taxon>
        <taxon>Hypocreales</taxon>
        <taxon>Nectriaceae</taxon>
        <taxon>Fusarium</taxon>
    </lineage>
</organism>
<dbReference type="InterPro" id="IPR004380">
    <property type="entry name" value="Asp_race"/>
</dbReference>
<evidence type="ECO:0000313" key="3">
    <source>
        <dbReference type="EMBL" id="RGP73127.1"/>
    </source>
</evidence>
<dbReference type="AlphaFoldDB" id="A0A395SLZ3"/>
<keyword evidence="4" id="KW-1185">Reference proteome</keyword>
<comment type="caution">
    <text evidence="3">The sequence shown here is derived from an EMBL/GenBank/DDBJ whole genome shotgun (WGS) entry which is preliminary data.</text>
</comment>
<dbReference type="Proteomes" id="UP000266234">
    <property type="component" value="Unassembled WGS sequence"/>
</dbReference>
<protein>
    <submittedName>
        <fullName evidence="3">Aspartate glutamate racemase</fullName>
    </submittedName>
</protein>
<dbReference type="PANTHER" id="PTHR21198:SF7">
    <property type="entry name" value="ASPARTATE-GLUTAMATE RACEMASE FAMILY"/>
    <property type="match status" value="1"/>
</dbReference>
<accession>A0A395SLZ3</accession>
<proteinExistence type="inferred from homology"/>
<dbReference type="EMBL" id="PXOG01000144">
    <property type="protein sequence ID" value="RGP73127.1"/>
    <property type="molecule type" value="Genomic_DNA"/>
</dbReference>
<dbReference type="Pfam" id="PF01177">
    <property type="entry name" value="Asp_Glu_race"/>
    <property type="match status" value="1"/>
</dbReference>
<evidence type="ECO:0000313" key="4">
    <source>
        <dbReference type="Proteomes" id="UP000266234"/>
    </source>
</evidence>